<sequence>MQRSWLRLLISALVILAALTAGRANVVAPPASQPCAEMAMFHGGRNADGDHAAVPRHCDSLICGAIQLTPPIFDAAGLATQMGRAPQPHDDVIRLGVTGSPDLRPPIS</sequence>
<reference evidence="2" key="1">
    <citation type="journal article" date="2023" name="Int. J. Syst. Evol. Microbiol.">
        <title>Methylocystis iwaonis sp. nov., a type II methane-oxidizing bacterium from surface soil of a rice paddy field in Japan, and emended description of the genus Methylocystis (ex Whittenbury et al. 1970) Bowman et al. 1993.</title>
        <authorList>
            <person name="Kaise H."/>
            <person name="Sawadogo J.B."/>
            <person name="Alam M.S."/>
            <person name="Ueno C."/>
            <person name="Dianou D."/>
            <person name="Shinjo R."/>
            <person name="Asakawa S."/>
        </authorList>
    </citation>
    <scope>NUCLEOTIDE SEQUENCE</scope>
    <source>
        <strain evidence="2">LMG27198</strain>
    </source>
</reference>
<comment type="caution">
    <text evidence="2">The sequence shown here is derived from an EMBL/GenBank/DDBJ whole genome shotgun (WGS) entry which is preliminary data.</text>
</comment>
<gene>
    <name evidence="2" type="ORF">LMG27198_41220</name>
</gene>
<feature type="chain" id="PRO_5040957868" description="DUF2946 domain-containing protein" evidence="1">
    <location>
        <begin position="24"/>
        <end position="108"/>
    </location>
</feature>
<dbReference type="RefSeq" id="WP_281805794.1">
    <property type="nucleotide sequence ID" value="NZ_BSEC01000002.1"/>
</dbReference>
<evidence type="ECO:0000313" key="3">
    <source>
        <dbReference type="Proteomes" id="UP001144323"/>
    </source>
</evidence>
<accession>A0A9W6GYF6</accession>
<keyword evidence="3" id="KW-1185">Reference proteome</keyword>
<dbReference type="EMBL" id="BSEC01000002">
    <property type="protein sequence ID" value="GLI95130.1"/>
    <property type="molecule type" value="Genomic_DNA"/>
</dbReference>
<evidence type="ECO:0000256" key="1">
    <source>
        <dbReference type="SAM" id="SignalP"/>
    </source>
</evidence>
<keyword evidence="1" id="KW-0732">Signal</keyword>
<feature type="signal peptide" evidence="1">
    <location>
        <begin position="1"/>
        <end position="23"/>
    </location>
</feature>
<protein>
    <recommendedName>
        <fullName evidence="4">DUF2946 domain-containing protein</fullName>
    </recommendedName>
</protein>
<dbReference type="Proteomes" id="UP001144323">
    <property type="component" value="Unassembled WGS sequence"/>
</dbReference>
<evidence type="ECO:0008006" key="4">
    <source>
        <dbReference type="Google" id="ProtNLM"/>
    </source>
</evidence>
<dbReference type="AlphaFoldDB" id="A0A9W6GYF6"/>
<evidence type="ECO:0000313" key="2">
    <source>
        <dbReference type="EMBL" id="GLI95130.1"/>
    </source>
</evidence>
<proteinExistence type="predicted"/>
<name>A0A9W6GYF6_9HYPH</name>
<organism evidence="2 3">
    <name type="scientific">Methylocystis echinoides</name>
    <dbReference type="NCBI Taxonomy" id="29468"/>
    <lineage>
        <taxon>Bacteria</taxon>
        <taxon>Pseudomonadati</taxon>
        <taxon>Pseudomonadota</taxon>
        <taxon>Alphaproteobacteria</taxon>
        <taxon>Hyphomicrobiales</taxon>
        <taxon>Methylocystaceae</taxon>
        <taxon>Methylocystis</taxon>
    </lineage>
</organism>